<keyword evidence="1" id="KW-0378">Hydrolase</keyword>
<sequence length="280" mass="32419">MRKVLFILFFTFLLTPTFFAYAEAPIKILLVPGHDDEVWGAQYGNIKEADMNLSLAQELFNILKKDKRFEVYITRKWGGYTKEFEDYFTTQEDEILAFKENAKADMLGKIISGIFIKKPNPPHNVVSKGGAVLLYGFNKWANENKIDAMIHIHFNDYPRPNKWTIGKYWGFNLYIPEEQMVNAKESKDLAQNVFTKLKEKYVVSNYEKERAGLVPDQTLIALGSNSSLRETVRSILIEYGYIYEKKFRTKSTRHQAYKDMAKLTAQGIKSYFSPTLSTLP</sequence>
<dbReference type="AlphaFoldDB" id="A0A837HSG1"/>
<dbReference type="EMBL" id="LBWE01000001">
    <property type="protein sequence ID" value="KKR02278.1"/>
    <property type="molecule type" value="Genomic_DNA"/>
</dbReference>
<evidence type="ECO:0000259" key="2">
    <source>
        <dbReference type="Pfam" id="PF01520"/>
    </source>
</evidence>
<dbReference type="Proteomes" id="UP000033998">
    <property type="component" value="Unassembled WGS sequence"/>
</dbReference>
<dbReference type="GO" id="GO:0030288">
    <property type="term" value="C:outer membrane-bounded periplasmic space"/>
    <property type="evidence" value="ECO:0007669"/>
    <property type="project" value="TreeGrafter"/>
</dbReference>
<dbReference type="InterPro" id="IPR050695">
    <property type="entry name" value="N-acetylmuramoyl_amidase_3"/>
</dbReference>
<organism evidence="3 4">
    <name type="scientific">Candidatus Nomurabacteria bacterium GW2011_GWD2_39_12</name>
    <dbReference type="NCBI Taxonomy" id="1618759"/>
    <lineage>
        <taxon>Bacteria</taxon>
        <taxon>Candidatus Nomuraibacteriota</taxon>
    </lineage>
</organism>
<dbReference type="PANTHER" id="PTHR30404">
    <property type="entry name" value="N-ACETYLMURAMOYL-L-ALANINE AMIDASE"/>
    <property type="match status" value="1"/>
</dbReference>
<evidence type="ECO:0000313" key="3">
    <source>
        <dbReference type="EMBL" id="KKR02278.1"/>
    </source>
</evidence>
<protein>
    <submittedName>
        <fullName evidence="3">AmiC protein</fullName>
    </submittedName>
</protein>
<dbReference type="SUPFAM" id="SSF53187">
    <property type="entry name" value="Zn-dependent exopeptidases"/>
    <property type="match status" value="1"/>
</dbReference>
<proteinExistence type="predicted"/>
<dbReference type="InterPro" id="IPR002508">
    <property type="entry name" value="MurNAc-LAA_cat"/>
</dbReference>
<accession>A0A837HSG1</accession>
<evidence type="ECO:0000313" key="4">
    <source>
        <dbReference type="Proteomes" id="UP000033998"/>
    </source>
</evidence>
<reference evidence="3 4" key="1">
    <citation type="journal article" date="2015" name="Nature">
        <title>rRNA introns, odd ribosomes, and small enigmatic genomes across a large radiation of phyla.</title>
        <authorList>
            <person name="Brown C.T."/>
            <person name="Hug L.A."/>
            <person name="Thomas B.C."/>
            <person name="Sharon I."/>
            <person name="Castelle C.J."/>
            <person name="Singh A."/>
            <person name="Wilkins M.J."/>
            <person name="Williams K.H."/>
            <person name="Banfield J.F."/>
        </authorList>
    </citation>
    <scope>NUCLEOTIDE SEQUENCE [LARGE SCALE GENOMIC DNA]</scope>
</reference>
<dbReference type="GO" id="GO:0009253">
    <property type="term" value="P:peptidoglycan catabolic process"/>
    <property type="evidence" value="ECO:0007669"/>
    <property type="project" value="InterPro"/>
</dbReference>
<evidence type="ECO:0000256" key="1">
    <source>
        <dbReference type="ARBA" id="ARBA00022801"/>
    </source>
</evidence>
<dbReference type="Pfam" id="PF01520">
    <property type="entry name" value="Amidase_3"/>
    <property type="match status" value="1"/>
</dbReference>
<dbReference type="Gene3D" id="3.40.630.40">
    <property type="entry name" value="Zn-dependent exopeptidases"/>
    <property type="match status" value="1"/>
</dbReference>
<name>A0A837HSG1_9BACT</name>
<dbReference type="PANTHER" id="PTHR30404:SF0">
    <property type="entry name" value="N-ACETYLMURAMOYL-L-ALANINE AMIDASE AMIC"/>
    <property type="match status" value="1"/>
</dbReference>
<dbReference type="GO" id="GO:0008745">
    <property type="term" value="F:N-acetylmuramoyl-L-alanine amidase activity"/>
    <property type="evidence" value="ECO:0007669"/>
    <property type="project" value="InterPro"/>
</dbReference>
<dbReference type="CDD" id="cd02696">
    <property type="entry name" value="MurNAc-LAA"/>
    <property type="match status" value="1"/>
</dbReference>
<gene>
    <name evidence="3" type="ORF">UT27_C0001G0056</name>
</gene>
<comment type="caution">
    <text evidence="3">The sequence shown here is derived from an EMBL/GenBank/DDBJ whole genome shotgun (WGS) entry which is preliminary data.</text>
</comment>
<feature type="domain" description="MurNAc-LAA" evidence="2">
    <location>
        <begin position="139"/>
        <end position="269"/>
    </location>
</feature>